<sequence length="778" mass="84676">MPMKMVDCIIDDGVSVVDSVLSDGLGFARREVYVVKDTILVCNMPLTELVRMFKGKVDVTNEVASTSIDPSSRPDTDCVELIWENGQIMMQGNKARKSTNSNNFQTFGLKSQDGRNGTNCSKMAKFSTMDSVMSDFPMSVPSCEMGLDQDIDLVPWLNYPMEESLHNDYTSDFLNELSGVTINDLPTENHLAYRERKISFHGDGHDNSASLKHNDTSKDFSSNEKDNRGGSIEVPQFMFPFQQSVPRSGISDITGSNAGNTHHVGSRDSGLNPSSLSAFTSLRLQKLDAGQPSTTSSGFTNFPCFSRPAALSRANHVSVNPSKRLENGNKRCTLSSSYPANSTLVNLDSNYSQKELLSHNQSIMAPTNDKSITLPTKPPTEELLSANQPMCREDTAKNQASQNQVCDSPMSKVGTIGNKIMEPVVATSSVCSANSAERTSNEPARNSKRKFRETESEDPSDEIEEESVGGKKPAHGRGGSKRSRAAEVHNLSERRRRDRINEKMRALQELIPNCNKADKASMLDEAIEYLKTLQLQVLSMGAGMYMQPMMLPPGMSPIHGAHVPHFSPMGAMGLGMGMGMGFGMNMLNMNNSTKMVPFQGPHYPIPGTGPMFQGMPGSNLQAFVHPGQGLPMSMQQTPTVSVPMGSLSKMPIGLNALGVAGSSNATHLAPSSSKKDANPQVISSMDSNNVNSSMNQATNQVKMLMPQKLLKLPTETTLRIADTPDRNLLPACSGKLQHVIFIECTKVLTSNLFLSVYSQIRCLIRGAPNDENFSAVNS</sequence>
<dbReference type="PANTHER" id="PTHR46807">
    <property type="entry name" value="TRANSCRIPTION FACTOR PIF3"/>
    <property type="match status" value="1"/>
</dbReference>
<dbReference type="InterPro" id="IPR011598">
    <property type="entry name" value="bHLH_dom"/>
</dbReference>
<dbReference type="InterPro" id="IPR044273">
    <property type="entry name" value="PIF3-like"/>
</dbReference>
<dbReference type="InterPro" id="IPR036638">
    <property type="entry name" value="HLH_DNA-bd_sf"/>
</dbReference>
<feature type="region of interest" description="Disordered" evidence="5">
    <location>
        <begin position="665"/>
        <end position="693"/>
    </location>
</feature>
<feature type="region of interest" description="Disordered" evidence="5">
    <location>
        <begin position="430"/>
        <end position="492"/>
    </location>
</feature>
<evidence type="ECO:0000256" key="5">
    <source>
        <dbReference type="SAM" id="MobiDB-lite"/>
    </source>
</evidence>
<keyword evidence="4" id="KW-0539">Nucleus</keyword>
<feature type="compositionally biased region" description="Polar residues" evidence="5">
    <location>
        <begin position="248"/>
        <end position="260"/>
    </location>
</feature>
<keyword evidence="8" id="KW-1185">Reference proteome</keyword>
<dbReference type="Gene3D" id="4.10.280.10">
    <property type="entry name" value="Helix-loop-helix DNA-binding domain"/>
    <property type="match status" value="1"/>
</dbReference>
<reference evidence="7" key="1">
    <citation type="journal article" date="2017" name="Nature">
        <title>The genome of Chenopodium quinoa.</title>
        <authorList>
            <person name="Jarvis D.E."/>
            <person name="Ho Y.S."/>
            <person name="Lightfoot D.J."/>
            <person name="Schmoeckel S.M."/>
            <person name="Li B."/>
            <person name="Borm T.J.A."/>
            <person name="Ohyanagi H."/>
            <person name="Mineta K."/>
            <person name="Michell C.T."/>
            <person name="Saber N."/>
            <person name="Kharbatia N.M."/>
            <person name="Rupper R.R."/>
            <person name="Sharp A.R."/>
            <person name="Dally N."/>
            <person name="Boughton B.A."/>
            <person name="Woo Y.H."/>
            <person name="Gao G."/>
            <person name="Schijlen E.G.W.M."/>
            <person name="Guo X."/>
            <person name="Momin A.A."/>
            <person name="Negrao S."/>
            <person name="Al-Babili S."/>
            <person name="Gehring C."/>
            <person name="Roessner U."/>
            <person name="Jung C."/>
            <person name="Murphy K."/>
            <person name="Arold S.T."/>
            <person name="Gojobori T."/>
            <person name="van der Linden C.G."/>
            <person name="van Loo E.N."/>
            <person name="Jellen E.N."/>
            <person name="Maughan P.J."/>
            <person name="Tester M."/>
        </authorList>
    </citation>
    <scope>NUCLEOTIDE SEQUENCE [LARGE SCALE GENOMIC DNA]</scope>
    <source>
        <strain evidence="7">cv. PI 614886</strain>
    </source>
</reference>
<feature type="domain" description="BHLH" evidence="6">
    <location>
        <begin position="484"/>
        <end position="533"/>
    </location>
</feature>
<dbReference type="AlphaFoldDB" id="A0A803KN77"/>
<dbReference type="CDD" id="cd11445">
    <property type="entry name" value="bHLH_AtPIF_like"/>
    <property type="match status" value="1"/>
</dbReference>
<feature type="compositionally biased region" description="Polar residues" evidence="5">
    <location>
        <begin position="430"/>
        <end position="444"/>
    </location>
</feature>
<evidence type="ECO:0000259" key="6">
    <source>
        <dbReference type="PROSITE" id="PS50888"/>
    </source>
</evidence>
<dbReference type="FunFam" id="4.10.280.10:FF:000004">
    <property type="entry name" value="Basic helix-loop-helix transcription factor"/>
    <property type="match status" value="1"/>
</dbReference>
<evidence type="ECO:0000256" key="3">
    <source>
        <dbReference type="ARBA" id="ARBA00023163"/>
    </source>
</evidence>
<dbReference type="Pfam" id="PF00010">
    <property type="entry name" value="HLH"/>
    <property type="match status" value="1"/>
</dbReference>
<keyword evidence="3" id="KW-0804">Transcription</keyword>
<dbReference type="GO" id="GO:0010017">
    <property type="term" value="P:red or far-red light signaling pathway"/>
    <property type="evidence" value="ECO:0007669"/>
    <property type="project" value="UniProtKB-ARBA"/>
</dbReference>
<evidence type="ECO:0000313" key="7">
    <source>
        <dbReference type="EnsemblPlants" id="AUR62000483-RA:cds"/>
    </source>
</evidence>
<dbReference type="GO" id="GO:0003700">
    <property type="term" value="F:DNA-binding transcription factor activity"/>
    <property type="evidence" value="ECO:0007669"/>
    <property type="project" value="InterPro"/>
</dbReference>
<feature type="compositionally biased region" description="Basic residues" evidence="5">
    <location>
        <begin position="472"/>
        <end position="483"/>
    </location>
</feature>
<evidence type="ECO:0000256" key="4">
    <source>
        <dbReference type="ARBA" id="ARBA00023242"/>
    </source>
</evidence>
<feature type="compositionally biased region" description="Basic and acidic residues" evidence="5">
    <location>
        <begin position="202"/>
        <end position="228"/>
    </location>
</feature>
<keyword evidence="2" id="KW-0805">Transcription regulation</keyword>
<dbReference type="Gramene" id="AUR62000483-RA">
    <property type="protein sequence ID" value="AUR62000483-RA:cds"/>
    <property type="gene ID" value="AUR62000483"/>
</dbReference>
<name>A0A803KN77_CHEQI</name>
<reference evidence="7" key="2">
    <citation type="submission" date="2021-03" db="UniProtKB">
        <authorList>
            <consortium name="EnsemblPlants"/>
        </authorList>
    </citation>
    <scope>IDENTIFICATION</scope>
</reference>
<dbReference type="GO" id="GO:0005634">
    <property type="term" value="C:nucleus"/>
    <property type="evidence" value="ECO:0007669"/>
    <property type="project" value="UniProtKB-SubCell"/>
</dbReference>
<feature type="region of interest" description="Disordered" evidence="5">
    <location>
        <begin position="248"/>
        <end position="272"/>
    </location>
</feature>
<dbReference type="OMA" id="ERNVEHG"/>
<accession>A0A803KN77</accession>
<comment type="subcellular location">
    <subcellularLocation>
        <location evidence="1">Nucleus</location>
    </subcellularLocation>
</comment>
<proteinExistence type="predicted"/>
<dbReference type="GO" id="GO:0046983">
    <property type="term" value="F:protein dimerization activity"/>
    <property type="evidence" value="ECO:0007669"/>
    <property type="project" value="InterPro"/>
</dbReference>
<dbReference type="SMART" id="SM00353">
    <property type="entry name" value="HLH"/>
    <property type="match status" value="1"/>
</dbReference>
<dbReference type="PROSITE" id="PS50888">
    <property type="entry name" value="BHLH"/>
    <property type="match status" value="1"/>
</dbReference>
<protein>
    <recommendedName>
        <fullName evidence="6">BHLH domain-containing protein</fullName>
    </recommendedName>
</protein>
<evidence type="ECO:0000256" key="1">
    <source>
        <dbReference type="ARBA" id="ARBA00004123"/>
    </source>
</evidence>
<evidence type="ECO:0000256" key="2">
    <source>
        <dbReference type="ARBA" id="ARBA00023015"/>
    </source>
</evidence>
<evidence type="ECO:0000313" key="8">
    <source>
        <dbReference type="Proteomes" id="UP000596660"/>
    </source>
</evidence>
<organism evidence="7 8">
    <name type="scientific">Chenopodium quinoa</name>
    <name type="common">Quinoa</name>
    <dbReference type="NCBI Taxonomy" id="63459"/>
    <lineage>
        <taxon>Eukaryota</taxon>
        <taxon>Viridiplantae</taxon>
        <taxon>Streptophyta</taxon>
        <taxon>Embryophyta</taxon>
        <taxon>Tracheophyta</taxon>
        <taxon>Spermatophyta</taxon>
        <taxon>Magnoliopsida</taxon>
        <taxon>eudicotyledons</taxon>
        <taxon>Gunneridae</taxon>
        <taxon>Pentapetalae</taxon>
        <taxon>Caryophyllales</taxon>
        <taxon>Chenopodiaceae</taxon>
        <taxon>Chenopodioideae</taxon>
        <taxon>Atripliceae</taxon>
        <taxon>Chenopodium</taxon>
    </lineage>
</organism>
<feature type="region of interest" description="Disordered" evidence="5">
    <location>
        <begin position="202"/>
        <end position="232"/>
    </location>
</feature>
<feature type="compositionally biased region" description="Acidic residues" evidence="5">
    <location>
        <begin position="455"/>
        <end position="467"/>
    </location>
</feature>
<dbReference type="Proteomes" id="UP000596660">
    <property type="component" value="Unplaced"/>
</dbReference>
<dbReference type="InterPro" id="IPR047265">
    <property type="entry name" value="PIF1-like_bHLH"/>
</dbReference>
<dbReference type="SUPFAM" id="SSF47459">
    <property type="entry name" value="HLH, helix-loop-helix DNA-binding domain"/>
    <property type="match status" value="1"/>
</dbReference>
<feature type="compositionally biased region" description="Low complexity" evidence="5">
    <location>
        <begin position="683"/>
        <end position="693"/>
    </location>
</feature>
<dbReference type="EnsemblPlants" id="AUR62000483-RA">
    <property type="protein sequence ID" value="AUR62000483-RA:cds"/>
    <property type="gene ID" value="AUR62000483"/>
</dbReference>
<dbReference type="PANTHER" id="PTHR46807:SF1">
    <property type="entry name" value="TRANSCRIPTION FACTOR PIF3"/>
    <property type="match status" value="1"/>
</dbReference>